<dbReference type="GO" id="GO:0046210">
    <property type="term" value="P:nitric oxide catabolic process"/>
    <property type="evidence" value="ECO:0007669"/>
    <property type="project" value="TreeGrafter"/>
</dbReference>
<dbReference type="RefSeq" id="WP_115837150.1">
    <property type="nucleotide sequence ID" value="NZ_CP025086.1"/>
</dbReference>
<evidence type="ECO:0000256" key="4">
    <source>
        <dbReference type="ARBA" id="ARBA00023004"/>
    </source>
</evidence>
<dbReference type="SUPFAM" id="SSF46458">
    <property type="entry name" value="Globin-like"/>
    <property type="match status" value="1"/>
</dbReference>
<comment type="similarity">
    <text evidence="5">Belongs to the globin family.</text>
</comment>
<evidence type="ECO:0000313" key="7">
    <source>
        <dbReference type="EMBL" id="REF84503.1"/>
    </source>
</evidence>
<dbReference type="InterPro" id="IPR012292">
    <property type="entry name" value="Globin/Proto"/>
</dbReference>
<keyword evidence="7" id="KW-0223">Dioxygenase</keyword>
<dbReference type="PANTHER" id="PTHR43396">
    <property type="entry name" value="FLAVOHEMOPROTEIN"/>
    <property type="match status" value="1"/>
</dbReference>
<evidence type="ECO:0000313" key="8">
    <source>
        <dbReference type="Proteomes" id="UP000256900"/>
    </source>
</evidence>
<evidence type="ECO:0000256" key="5">
    <source>
        <dbReference type="RuleBase" id="RU000356"/>
    </source>
</evidence>
<reference evidence="7 8" key="1">
    <citation type="submission" date="2018-08" db="EMBL/GenBank/DDBJ databases">
        <title>Genomic Encyclopedia of Type Strains, Phase IV (KMG-IV): sequencing the most valuable type-strain genomes for metagenomic binning, comparative biology and taxonomic classification.</title>
        <authorList>
            <person name="Goeker M."/>
        </authorList>
    </citation>
    <scope>NUCLEOTIDE SEQUENCE [LARGE SCALE GENOMIC DNA]</scope>
    <source>
        <strain evidence="7 8">BW863</strain>
    </source>
</reference>
<gene>
    <name evidence="7" type="ORF">DES32_2610</name>
</gene>
<name>A0A3D9YSL3_9HYPH</name>
<keyword evidence="2 5" id="KW-0561">Oxygen transport</keyword>
<keyword evidence="7" id="KW-0560">Oxidoreductase</keyword>
<evidence type="ECO:0000256" key="1">
    <source>
        <dbReference type="ARBA" id="ARBA00022617"/>
    </source>
</evidence>
<dbReference type="Gene3D" id="1.10.490.10">
    <property type="entry name" value="Globins"/>
    <property type="match status" value="1"/>
</dbReference>
<dbReference type="Proteomes" id="UP000256900">
    <property type="component" value="Unassembled WGS sequence"/>
</dbReference>
<accession>A0A3D9YSL3</accession>
<protein>
    <submittedName>
        <fullName evidence="7">Nitric oxide dioxygenase</fullName>
    </submittedName>
</protein>
<dbReference type="EMBL" id="QUMO01000004">
    <property type="protein sequence ID" value="REF84503.1"/>
    <property type="molecule type" value="Genomic_DNA"/>
</dbReference>
<dbReference type="GO" id="GO:0071500">
    <property type="term" value="P:cellular response to nitrosative stress"/>
    <property type="evidence" value="ECO:0007669"/>
    <property type="project" value="TreeGrafter"/>
</dbReference>
<dbReference type="GO" id="GO:0071949">
    <property type="term" value="F:FAD binding"/>
    <property type="evidence" value="ECO:0007669"/>
    <property type="project" value="TreeGrafter"/>
</dbReference>
<dbReference type="InterPro" id="IPR000971">
    <property type="entry name" value="Globin"/>
</dbReference>
<evidence type="ECO:0000256" key="3">
    <source>
        <dbReference type="ARBA" id="ARBA00022723"/>
    </source>
</evidence>
<dbReference type="GO" id="GO:0005344">
    <property type="term" value="F:oxygen carrier activity"/>
    <property type="evidence" value="ECO:0007669"/>
    <property type="project" value="UniProtKB-KW"/>
</dbReference>
<evidence type="ECO:0000259" key="6">
    <source>
        <dbReference type="PROSITE" id="PS01033"/>
    </source>
</evidence>
<evidence type="ECO:0000256" key="2">
    <source>
        <dbReference type="ARBA" id="ARBA00022621"/>
    </source>
</evidence>
<dbReference type="GO" id="GO:0046872">
    <property type="term" value="F:metal ion binding"/>
    <property type="evidence" value="ECO:0007669"/>
    <property type="project" value="UniProtKB-KW"/>
</dbReference>
<comment type="caution">
    <text evidence="7">The sequence shown here is derived from an EMBL/GenBank/DDBJ whole genome shotgun (WGS) entry which is preliminary data.</text>
</comment>
<dbReference type="CDD" id="cd12131">
    <property type="entry name" value="HGbI-like"/>
    <property type="match status" value="1"/>
</dbReference>
<dbReference type="GO" id="GO:0020037">
    <property type="term" value="F:heme binding"/>
    <property type="evidence" value="ECO:0007669"/>
    <property type="project" value="InterPro"/>
</dbReference>
<keyword evidence="1 5" id="KW-0349">Heme</keyword>
<proteinExistence type="inferred from homology"/>
<keyword evidence="8" id="KW-1185">Reference proteome</keyword>
<keyword evidence="4" id="KW-0408">Iron</keyword>
<dbReference type="GO" id="GO:0008941">
    <property type="term" value="F:nitric oxide dioxygenase NAD(P)H activity"/>
    <property type="evidence" value="ECO:0007669"/>
    <property type="project" value="TreeGrafter"/>
</dbReference>
<dbReference type="OrthoDB" id="3213438at2"/>
<dbReference type="PRINTS" id="PR01907">
    <property type="entry name" value="WORMGLOBIN"/>
</dbReference>
<dbReference type="PROSITE" id="PS01033">
    <property type="entry name" value="GLOBIN"/>
    <property type="match status" value="1"/>
</dbReference>
<organism evidence="7 8">
    <name type="scientific">Methylovirgula ligni</name>
    <dbReference type="NCBI Taxonomy" id="569860"/>
    <lineage>
        <taxon>Bacteria</taxon>
        <taxon>Pseudomonadati</taxon>
        <taxon>Pseudomonadota</taxon>
        <taxon>Alphaproteobacteria</taxon>
        <taxon>Hyphomicrobiales</taxon>
        <taxon>Beijerinckiaceae</taxon>
        <taxon>Methylovirgula</taxon>
    </lineage>
</organism>
<dbReference type="AlphaFoldDB" id="A0A3D9YSL3"/>
<dbReference type="GO" id="GO:0019825">
    <property type="term" value="F:oxygen binding"/>
    <property type="evidence" value="ECO:0007669"/>
    <property type="project" value="InterPro"/>
</dbReference>
<keyword evidence="3" id="KW-0479">Metal-binding</keyword>
<sequence length="139" mass="15013">MTPAQIVLVQTSFEKVVPIADTAAALFYQRLFEIAPDVRPLFKTNMSEQGRKLMATLGTVVRSLDRLDAVMPAVKTLAARHVDYGVKPQHYEPVGAALLWTLKQGLGDAFTPETAEAWGTAYGLLSGAMIEAAHSPSEA</sequence>
<dbReference type="Pfam" id="PF00042">
    <property type="entry name" value="Globin"/>
    <property type="match status" value="1"/>
</dbReference>
<feature type="domain" description="Globin" evidence="6">
    <location>
        <begin position="1"/>
        <end position="134"/>
    </location>
</feature>
<dbReference type="InterPro" id="IPR009050">
    <property type="entry name" value="Globin-like_sf"/>
</dbReference>
<keyword evidence="5" id="KW-0813">Transport</keyword>
<dbReference type="PANTHER" id="PTHR43396:SF3">
    <property type="entry name" value="FLAVOHEMOPROTEIN"/>
    <property type="match status" value="1"/>
</dbReference>